<dbReference type="Proteomes" id="UP000334990">
    <property type="component" value="Unassembled WGS sequence"/>
</dbReference>
<feature type="domain" description="DUF4872" evidence="1">
    <location>
        <begin position="59"/>
        <end position="125"/>
    </location>
</feature>
<sequence>MFDAPALRASSHVRPSRKLEVPAVHFGGHVVAMYGYDTQQARLVDTDQQGGAVTTTLTSLAMARAERGPMTAKNRSFTLTVPRDLPSPHDQIVPAIKACANGFLNPPIANLGYRGIEKTATQVQK</sequence>
<dbReference type="AlphaFoldDB" id="A0A5M3WDF4"/>
<reference evidence="2 3" key="1">
    <citation type="submission" date="2019-10" db="EMBL/GenBank/DDBJ databases">
        <title>Whole genome shotgun sequence of Acrocarpospora corrugata NBRC 13972.</title>
        <authorList>
            <person name="Ichikawa N."/>
            <person name="Kimura A."/>
            <person name="Kitahashi Y."/>
            <person name="Komaki H."/>
            <person name="Oguchi A."/>
        </authorList>
    </citation>
    <scope>NUCLEOTIDE SEQUENCE [LARGE SCALE GENOMIC DNA]</scope>
    <source>
        <strain evidence="2 3">NBRC 13972</strain>
    </source>
</reference>
<dbReference type="Pfam" id="PF16169">
    <property type="entry name" value="DUF4872"/>
    <property type="match status" value="1"/>
</dbReference>
<comment type="caution">
    <text evidence="2">The sequence shown here is derived from an EMBL/GenBank/DDBJ whole genome shotgun (WGS) entry which is preliminary data.</text>
</comment>
<protein>
    <recommendedName>
        <fullName evidence="1">DUF4872 domain-containing protein</fullName>
    </recommendedName>
</protein>
<proteinExistence type="predicted"/>
<name>A0A5M3WDF4_9ACTN</name>
<dbReference type="InterPro" id="IPR032369">
    <property type="entry name" value="DUF4872"/>
</dbReference>
<organism evidence="2 3">
    <name type="scientific">Acrocarpospora corrugata</name>
    <dbReference type="NCBI Taxonomy" id="35763"/>
    <lineage>
        <taxon>Bacteria</taxon>
        <taxon>Bacillati</taxon>
        <taxon>Actinomycetota</taxon>
        <taxon>Actinomycetes</taxon>
        <taxon>Streptosporangiales</taxon>
        <taxon>Streptosporangiaceae</taxon>
        <taxon>Acrocarpospora</taxon>
    </lineage>
</organism>
<evidence type="ECO:0000259" key="1">
    <source>
        <dbReference type="Pfam" id="PF16169"/>
    </source>
</evidence>
<gene>
    <name evidence="2" type="ORF">Acor_65160</name>
</gene>
<keyword evidence="3" id="KW-1185">Reference proteome</keyword>
<accession>A0A5M3WDF4</accession>
<evidence type="ECO:0000313" key="2">
    <source>
        <dbReference type="EMBL" id="GES04448.1"/>
    </source>
</evidence>
<evidence type="ECO:0000313" key="3">
    <source>
        <dbReference type="Proteomes" id="UP000334990"/>
    </source>
</evidence>
<dbReference type="EMBL" id="BLAD01000082">
    <property type="protein sequence ID" value="GES04448.1"/>
    <property type="molecule type" value="Genomic_DNA"/>
</dbReference>